<evidence type="ECO:0000313" key="3">
    <source>
        <dbReference type="EMBL" id="QDT55278.1"/>
    </source>
</evidence>
<evidence type="ECO:0000256" key="1">
    <source>
        <dbReference type="SAM" id="MobiDB-lite"/>
    </source>
</evidence>
<feature type="signal peptide" evidence="2">
    <location>
        <begin position="1"/>
        <end position="21"/>
    </location>
</feature>
<proteinExistence type="predicted"/>
<dbReference type="Proteomes" id="UP000315700">
    <property type="component" value="Chromosome"/>
</dbReference>
<dbReference type="AlphaFoldDB" id="A0A517SGM0"/>
<reference evidence="3 4" key="1">
    <citation type="submission" date="2019-02" db="EMBL/GenBank/DDBJ databases">
        <title>Deep-cultivation of Planctomycetes and their phenomic and genomic characterization uncovers novel biology.</title>
        <authorList>
            <person name="Wiegand S."/>
            <person name="Jogler M."/>
            <person name="Boedeker C."/>
            <person name="Pinto D."/>
            <person name="Vollmers J."/>
            <person name="Rivas-Marin E."/>
            <person name="Kohn T."/>
            <person name="Peeters S.H."/>
            <person name="Heuer A."/>
            <person name="Rast P."/>
            <person name="Oberbeckmann S."/>
            <person name="Bunk B."/>
            <person name="Jeske O."/>
            <person name="Meyerdierks A."/>
            <person name="Storesund J.E."/>
            <person name="Kallscheuer N."/>
            <person name="Luecker S."/>
            <person name="Lage O.M."/>
            <person name="Pohl T."/>
            <person name="Merkel B.J."/>
            <person name="Hornburger P."/>
            <person name="Mueller R.-W."/>
            <person name="Bruemmer F."/>
            <person name="Labrenz M."/>
            <person name="Spormann A.M."/>
            <person name="Op den Camp H."/>
            <person name="Overmann J."/>
            <person name="Amann R."/>
            <person name="Jetten M.S.M."/>
            <person name="Mascher T."/>
            <person name="Medema M.H."/>
            <person name="Devos D.P."/>
            <person name="Kaster A.-K."/>
            <person name="Ovreas L."/>
            <person name="Rohde M."/>
            <person name="Galperin M.Y."/>
            <person name="Jogler C."/>
        </authorList>
    </citation>
    <scope>NUCLEOTIDE SEQUENCE [LARGE SCALE GENOMIC DNA]</scope>
    <source>
        <strain evidence="3 4">Pan44</strain>
    </source>
</reference>
<dbReference type="RefSeq" id="WP_145031050.1">
    <property type="nucleotide sequence ID" value="NZ_CP036271.1"/>
</dbReference>
<dbReference type="OrthoDB" id="251863at2"/>
<sequence precursor="true">MSHIRTAVLGLALAAVVPAVAAEGIASRYPGDAGIERDPAVILVENFEAPLADLHNRWETVVSPEDHRASNDVAPGSSGKKSLVIDRNSSSSPGLYTRLKNPAGGFGFDKVHARYYVKFAEDCGEIHHFGTCLGGNNPATAWPSVKAGQPTEGGKSFWSGIEPFGSSWTWDYYTYWHAMRGSPPRGQTWGNTFIRDPSLKVEKGKWICIEQMIRMNDVGQSNGEQALWIDGKLVSHLKPGEPKGVWIFDKFTPGKGGQGVRWSKEKGDRETFDVPAEGAPFEGFEWRTDPRLNVNFVWLYAYTQKPAGHRIRVWFDDVVVATDYIGPIQKSR</sequence>
<organism evidence="3 4">
    <name type="scientific">Caulifigura coniformis</name>
    <dbReference type="NCBI Taxonomy" id="2527983"/>
    <lineage>
        <taxon>Bacteria</taxon>
        <taxon>Pseudomonadati</taxon>
        <taxon>Planctomycetota</taxon>
        <taxon>Planctomycetia</taxon>
        <taxon>Planctomycetales</taxon>
        <taxon>Planctomycetaceae</taxon>
        <taxon>Caulifigura</taxon>
    </lineage>
</organism>
<dbReference type="EMBL" id="CP036271">
    <property type="protein sequence ID" value="QDT55278.1"/>
    <property type="molecule type" value="Genomic_DNA"/>
</dbReference>
<accession>A0A517SGM0</accession>
<gene>
    <name evidence="3" type="ORF">Pan44_33210</name>
</gene>
<evidence type="ECO:0000313" key="4">
    <source>
        <dbReference type="Proteomes" id="UP000315700"/>
    </source>
</evidence>
<dbReference type="Gene3D" id="2.60.120.200">
    <property type="match status" value="1"/>
</dbReference>
<dbReference type="KEGG" id="ccos:Pan44_33210"/>
<evidence type="ECO:0000256" key="2">
    <source>
        <dbReference type="SAM" id="SignalP"/>
    </source>
</evidence>
<protein>
    <submittedName>
        <fullName evidence="3">Uncharacterized protein</fullName>
    </submittedName>
</protein>
<feature type="region of interest" description="Disordered" evidence="1">
    <location>
        <begin position="64"/>
        <end position="86"/>
    </location>
</feature>
<dbReference type="InParanoid" id="A0A517SGM0"/>
<feature type="chain" id="PRO_5022187253" evidence="2">
    <location>
        <begin position="22"/>
        <end position="332"/>
    </location>
</feature>
<keyword evidence="2" id="KW-0732">Signal</keyword>
<keyword evidence="4" id="KW-1185">Reference proteome</keyword>
<name>A0A517SGM0_9PLAN</name>